<dbReference type="AlphaFoldDB" id="H3KC87"/>
<proteinExistence type="predicted"/>
<feature type="non-terminal residue" evidence="1">
    <location>
        <position position="43"/>
    </location>
</feature>
<name>H3KC87_9BURK</name>
<comment type="caution">
    <text evidence="1">The sequence shown here is derived from an EMBL/GenBank/DDBJ whole genome shotgun (WGS) entry which is preliminary data.</text>
</comment>
<dbReference type="EMBL" id="AFBQ01000037">
    <property type="protein sequence ID" value="EHY32285.1"/>
    <property type="molecule type" value="Genomic_DNA"/>
</dbReference>
<accession>H3KC87</accession>
<organism evidence="1 2">
    <name type="scientific">Sutterella parvirubra YIT 11816</name>
    <dbReference type="NCBI Taxonomy" id="762967"/>
    <lineage>
        <taxon>Bacteria</taxon>
        <taxon>Pseudomonadati</taxon>
        <taxon>Pseudomonadota</taxon>
        <taxon>Betaproteobacteria</taxon>
        <taxon>Burkholderiales</taxon>
        <taxon>Sutterellaceae</taxon>
        <taxon>Sutterella</taxon>
    </lineage>
</organism>
<dbReference type="Proteomes" id="UP000004956">
    <property type="component" value="Unassembled WGS sequence"/>
</dbReference>
<reference evidence="1 2" key="1">
    <citation type="submission" date="2011-11" db="EMBL/GenBank/DDBJ databases">
        <authorList>
            <person name="Weinstock G."/>
            <person name="Sodergren E."/>
            <person name="Clifton S."/>
            <person name="Fulton L."/>
            <person name="Fulton B."/>
            <person name="Courtney L."/>
            <person name="Fronick C."/>
            <person name="Harrison M."/>
            <person name="Strong C."/>
            <person name="Farmer C."/>
            <person name="Delahaunty K."/>
            <person name="Markovic C."/>
            <person name="Hall O."/>
            <person name="Minx P."/>
            <person name="Tomlinson C."/>
            <person name="Mitreva M."/>
            <person name="Hou S."/>
            <person name="Chen J."/>
            <person name="Wollam A."/>
            <person name="Pepin K.H."/>
            <person name="Johnson M."/>
            <person name="Bhonagiri V."/>
            <person name="Zhang X."/>
            <person name="Suruliraj S."/>
            <person name="Warren W."/>
            <person name="Chinwalla A."/>
            <person name="Mardis E.R."/>
            <person name="Wilson R.K."/>
        </authorList>
    </citation>
    <scope>NUCLEOTIDE SEQUENCE [LARGE SCALE GENOMIC DNA]</scope>
    <source>
        <strain evidence="1 2">YIT 11816</strain>
    </source>
</reference>
<evidence type="ECO:0000313" key="2">
    <source>
        <dbReference type="Proteomes" id="UP000004956"/>
    </source>
</evidence>
<dbReference type="HOGENOM" id="CLU_3244452_0_0_4"/>
<gene>
    <name evidence="1" type="ORF">HMPREF9440_00337</name>
</gene>
<evidence type="ECO:0000313" key="1">
    <source>
        <dbReference type="EMBL" id="EHY32285.1"/>
    </source>
</evidence>
<sequence>MESLRATLRFYRRTAAPRGRFRSAERRRPMRGAARAILPGPSF</sequence>
<protein>
    <submittedName>
        <fullName evidence="1">Uncharacterized protein</fullName>
    </submittedName>
</protein>
<dbReference type="STRING" id="762967.HMPREF9440_00337"/>
<keyword evidence="2" id="KW-1185">Reference proteome</keyword>